<comment type="caution">
    <text evidence="2">The sequence shown here is derived from an EMBL/GenBank/DDBJ whole genome shotgun (WGS) entry which is preliminary data.</text>
</comment>
<reference evidence="2 3" key="1">
    <citation type="submission" date="2020-08" db="EMBL/GenBank/DDBJ databases">
        <title>Genomic Encyclopedia of Type Strains, Phase IV (KMG-V): Genome sequencing to study the core and pangenomes of soil and plant-associated prokaryotes.</title>
        <authorList>
            <person name="Whitman W."/>
        </authorList>
    </citation>
    <scope>NUCLEOTIDE SEQUENCE [LARGE SCALE GENOMIC DNA]</scope>
    <source>
        <strain evidence="2 3">S3M1</strain>
    </source>
</reference>
<organism evidence="2 3">
    <name type="scientific">Pedobacter cryoconitis</name>
    <dbReference type="NCBI Taxonomy" id="188932"/>
    <lineage>
        <taxon>Bacteria</taxon>
        <taxon>Pseudomonadati</taxon>
        <taxon>Bacteroidota</taxon>
        <taxon>Sphingobacteriia</taxon>
        <taxon>Sphingobacteriales</taxon>
        <taxon>Sphingobacteriaceae</taxon>
        <taxon>Pedobacter</taxon>
    </lineage>
</organism>
<dbReference type="PROSITE" id="PS51257">
    <property type="entry name" value="PROKAR_LIPOPROTEIN"/>
    <property type="match status" value="1"/>
</dbReference>
<dbReference type="Pfam" id="PF14092">
    <property type="entry name" value="DUF4270"/>
    <property type="match status" value="1"/>
</dbReference>
<evidence type="ECO:0000313" key="2">
    <source>
        <dbReference type="EMBL" id="MBB5638739.1"/>
    </source>
</evidence>
<feature type="signal peptide" evidence="1">
    <location>
        <begin position="1"/>
        <end position="23"/>
    </location>
</feature>
<sequence length="451" mass="50148">MKHTSTIYRLTCLAFCFMAILFASCKKGKTFSPGGNDEIHIETVDTVQVKASTYLLDSLPTTNTGGILVGQIDDKDFGILKASSYFRIVPPAAGVPTIPKGATFDSFNLVLKYNKSTSGDTSVQQNYTVQRLTEEMILRKVPGPTEGEQIPLYVKAEALYSTTTFKHEMVPIGNLALQVKPLSGDSIIIPLNEALGREFLDLMNKKDSRFISEAEFIKYFKGIVLKTKTGNSINGFKADAVKMNVNYNYVNSEGFTKKDQVVFSAKSVDYQFNHFDTDRSQTKLKTLSNTNKEVSAALTGQMLFIQGGTGLVTKLQFPTLVNFLNESKKVVNKIELLIETKPTYYSVFNAPPKMILFIANSANVPKSILPNNYKEGNQTADFEPGNDIGSTGKYRFILTQYATELKKGTYKNTSLFLSIPTEQLLNSVSRAQLYTNETKPSIKLIITYTKY</sequence>
<evidence type="ECO:0008006" key="4">
    <source>
        <dbReference type="Google" id="ProtNLM"/>
    </source>
</evidence>
<keyword evidence="1" id="KW-0732">Signal</keyword>
<dbReference type="RefSeq" id="WP_183884548.1">
    <property type="nucleotide sequence ID" value="NZ_JACHCD010000001.1"/>
</dbReference>
<dbReference type="AlphaFoldDB" id="A0A7W9E1Y3"/>
<dbReference type="InterPro" id="IPR025366">
    <property type="entry name" value="DUF4270"/>
</dbReference>
<evidence type="ECO:0000256" key="1">
    <source>
        <dbReference type="SAM" id="SignalP"/>
    </source>
</evidence>
<feature type="chain" id="PRO_5030695382" description="DUF4270 family protein" evidence="1">
    <location>
        <begin position="24"/>
        <end position="451"/>
    </location>
</feature>
<protein>
    <recommendedName>
        <fullName evidence="4">DUF4270 family protein</fullName>
    </recommendedName>
</protein>
<name>A0A7W9E1Y3_9SPHI</name>
<dbReference type="Proteomes" id="UP000537204">
    <property type="component" value="Unassembled WGS sequence"/>
</dbReference>
<gene>
    <name evidence="2" type="ORF">HDE68_004674</name>
</gene>
<proteinExistence type="predicted"/>
<dbReference type="EMBL" id="JACHCE010000010">
    <property type="protein sequence ID" value="MBB5638739.1"/>
    <property type="molecule type" value="Genomic_DNA"/>
</dbReference>
<accession>A0A7W9E1Y3</accession>
<evidence type="ECO:0000313" key="3">
    <source>
        <dbReference type="Proteomes" id="UP000537204"/>
    </source>
</evidence>